<proteinExistence type="predicted"/>
<dbReference type="SUPFAM" id="SSF50475">
    <property type="entry name" value="FMN-binding split barrel"/>
    <property type="match status" value="1"/>
</dbReference>
<accession>A0A7W3ZLH8</accession>
<sequence>MSITIDPPPPEPTAAERVRSVLARAISLSLTTAEQSYDLLAMHRVSATGGITLHPLPGSPLTAQVTAAPRGSLAALLEFTDVAPTATRDRVRARVTLSGWLAPATSEDGAHLRLDLARAALRTASGSVEVGIDELALAESDPLAVEEGAMLTHFADAHDDMVADLLRLAGRRLPQGIVRALPYALDRYGVTLRCEYATHHRDLRVPFPAPVHDAAAAGRSIRRLINSHDRRHHPHSAPR</sequence>
<evidence type="ECO:0000313" key="3">
    <source>
        <dbReference type="Proteomes" id="UP000525686"/>
    </source>
</evidence>
<feature type="domain" description="DUF2470" evidence="1">
    <location>
        <begin position="149"/>
        <end position="217"/>
    </location>
</feature>
<dbReference type="InterPro" id="IPR019595">
    <property type="entry name" value="DUF2470"/>
</dbReference>
<dbReference type="Pfam" id="PF10615">
    <property type="entry name" value="DUF2470"/>
    <property type="match status" value="1"/>
</dbReference>
<dbReference type="AlphaFoldDB" id="A0A7W3ZLH8"/>
<dbReference type="RefSeq" id="WP_181353623.1">
    <property type="nucleotide sequence ID" value="NZ_JABJWZ010000028.1"/>
</dbReference>
<dbReference type="Gene3D" id="3.20.180.10">
    <property type="entry name" value="PNP-oxidase-like"/>
    <property type="match status" value="1"/>
</dbReference>
<organism evidence="2 3">
    <name type="scientific">Streptomyces alkaliterrae</name>
    <dbReference type="NCBI Taxonomy" id="2213162"/>
    <lineage>
        <taxon>Bacteria</taxon>
        <taxon>Bacillati</taxon>
        <taxon>Actinomycetota</taxon>
        <taxon>Actinomycetes</taxon>
        <taxon>Kitasatosporales</taxon>
        <taxon>Streptomycetaceae</taxon>
        <taxon>Streptomyces</taxon>
    </lineage>
</organism>
<dbReference type="InterPro" id="IPR037119">
    <property type="entry name" value="Haem_oxidase_HugZ-like_sf"/>
</dbReference>
<dbReference type="EMBL" id="JABJWZ010000028">
    <property type="protein sequence ID" value="MBB1252793.1"/>
    <property type="molecule type" value="Genomic_DNA"/>
</dbReference>
<dbReference type="Proteomes" id="UP000525686">
    <property type="component" value="Unassembled WGS sequence"/>
</dbReference>
<reference evidence="3" key="1">
    <citation type="submission" date="2020-05" db="EMBL/GenBank/DDBJ databases">
        <title>Classification of alakaliphilic streptomycetes isolated from an alkaline soil next to Lonar Crater, India and a proposal for the recognition of Streptomyces alkaliterrae sp. nov.</title>
        <authorList>
            <person name="Golinska P."/>
        </authorList>
    </citation>
    <scope>NUCLEOTIDE SEQUENCE [LARGE SCALE GENOMIC DNA]</scope>
    <source>
        <strain evidence="3">OF3</strain>
    </source>
</reference>
<name>A0A7W3ZLH8_9ACTN</name>
<evidence type="ECO:0000259" key="1">
    <source>
        <dbReference type="Pfam" id="PF10615"/>
    </source>
</evidence>
<evidence type="ECO:0000313" key="2">
    <source>
        <dbReference type="EMBL" id="MBB1252793.1"/>
    </source>
</evidence>
<protein>
    <submittedName>
        <fullName evidence="2">DUF2470 domain-containing protein</fullName>
    </submittedName>
</protein>
<comment type="caution">
    <text evidence="2">The sequence shown here is derived from an EMBL/GenBank/DDBJ whole genome shotgun (WGS) entry which is preliminary data.</text>
</comment>
<gene>
    <name evidence="2" type="ORF">H3146_05355</name>
</gene>